<proteinExistence type="inferred from homology"/>
<dbReference type="PANTHER" id="PTHR43326:SF1">
    <property type="entry name" value="METHIONINE--TRNA LIGASE, MITOCHONDRIAL"/>
    <property type="match status" value="1"/>
</dbReference>
<dbReference type="FunFam" id="2.170.220.10:FF:000002">
    <property type="entry name" value="Methionine--tRNA ligase"/>
    <property type="match status" value="1"/>
</dbReference>
<dbReference type="Pfam" id="PF19303">
    <property type="entry name" value="Anticodon_3"/>
    <property type="match status" value="1"/>
</dbReference>
<comment type="catalytic activity">
    <reaction evidence="7">
        <text>tRNA(Met) + L-methionine + ATP = L-methionyl-tRNA(Met) + AMP + diphosphate</text>
        <dbReference type="Rhea" id="RHEA:13481"/>
        <dbReference type="Rhea" id="RHEA-COMP:9667"/>
        <dbReference type="Rhea" id="RHEA-COMP:9698"/>
        <dbReference type="ChEBI" id="CHEBI:30616"/>
        <dbReference type="ChEBI" id="CHEBI:33019"/>
        <dbReference type="ChEBI" id="CHEBI:57844"/>
        <dbReference type="ChEBI" id="CHEBI:78442"/>
        <dbReference type="ChEBI" id="CHEBI:78530"/>
        <dbReference type="ChEBI" id="CHEBI:456215"/>
        <dbReference type="EC" id="6.1.1.10"/>
    </reaction>
</comment>
<dbReference type="EMBL" id="SDPW01000001">
    <property type="protein sequence ID" value="RXZ53565.1"/>
    <property type="molecule type" value="Genomic_DNA"/>
</dbReference>
<feature type="binding site" evidence="7">
    <location>
        <position position="150"/>
    </location>
    <ligand>
        <name>Zn(2+)</name>
        <dbReference type="ChEBI" id="CHEBI:29105"/>
    </ligand>
</feature>
<evidence type="ECO:0000256" key="6">
    <source>
        <dbReference type="ARBA" id="ARBA00023146"/>
    </source>
</evidence>
<gene>
    <name evidence="7 11" type="primary">metG</name>
    <name evidence="11" type="ORF">ET524_02970</name>
</gene>
<protein>
    <recommendedName>
        <fullName evidence="7">Methionine--tRNA ligase</fullName>
        <ecNumber evidence="7">6.1.1.10</ecNumber>
    </recommendedName>
    <alternativeName>
        <fullName evidence="7">Methionyl-tRNA synthetase</fullName>
        <shortName evidence="7">MetRS</shortName>
    </alternativeName>
</protein>
<dbReference type="GO" id="GO:0004825">
    <property type="term" value="F:methionine-tRNA ligase activity"/>
    <property type="evidence" value="ECO:0007669"/>
    <property type="project" value="UniProtKB-UniRule"/>
</dbReference>
<dbReference type="GO" id="GO:0005737">
    <property type="term" value="C:cytoplasm"/>
    <property type="evidence" value="ECO:0007669"/>
    <property type="project" value="UniProtKB-SubCell"/>
</dbReference>
<evidence type="ECO:0000256" key="2">
    <source>
        <dbReference type="ARBA" id="ARBA00022598"/>
    </source>
</evidence>
<feature type="domain" description="Methionyl-tRNA synthetase anticodon-binding" evidence="10">
    <location>
        <begin position="398"/>
        <end position="523"/>
    </location>
</feature>
<name>A0A4Q2JWZ2_9ACTN</name>
<sequence length="529" mass="59619">MSKGTYSFTTPIYYVNAEPHLGTAYTTVAADTVALYQRMNGYDVAFVTGMDEHGQKVADTAASKGMTPQAWCDSMEPAFRNVWDLLDITYTDFVRTTQPRHARTVQKFWQDLYDKGWCYKGSYEGWYCVHEETYYAESDLEKNEDGELVCPDCHRPVQKAGGEENWFFKLSEFQEPLLKFYEEHPDFIRPETRKNEVVTFVKSGLKDLSISRSTFDWGVPLPFDEGHVAYVWADALLAYLTGIGYGDEQRAGEFEQRWPMQYHFVGKDITRFHCVIWPAMLMAAGLPITHTVFGHGFLLTKGEKMSKSKGNGMKPADLVKIFGVDAYRYYFMSDVQFGHDGNISMERMVQVYNADLANTWGNLCSRVFNMTKKYFDGKVPAVPVDAAERVANPMLPIVEQLYAKYDACLSEVDFTGAAAAVQELAGRVNLYVEESAPWNLAKSEETAGDLAAVIYNALEAIRIIALYMAPFMPNTSNEVFDRLSLGKVTDVVDIEAATKWGQLPAGNAVTVGDPLFPRLNMDEIDVNAE</sequence>
<dbReference type="AlphaFoldDB" id="A0A4Q2JWZ2"/>
<dbReference type="InterPro" id="IPR033911">
    <property type="entry name" value="MetRS_core"/>
</dbReference>
<dbReference type="Gene3D" id="1.10.730.10">
    <property type="entry name" value="Isoleucyl-tRNA Synthetase, Domain 1"/>
    <property type="match status" value="1"/>
</dbReference>
<evidence type="ECO:0000256" key="5">
    <source>
        <dbReference type="ARBA" id="ARBA00022917"/>
    </source>
</evidence>
<evidence type="ECO:0000256" key="4">
    <source>
        <dbReference type="ARBA" id="ARBA00022840"/>
    </source>
</evidence>
<dbReference type="RefSeq" id="WP_129423265.1">
    <property type="nucleotide sequence ID" value="NZ_SDPW01000001.1"/>
</dbReference>
<comment type="similarity">
    <text evidence="8">Belongs to the class-I aminoacyl-tRNA synthetase family.</text>
</comment>
<dbReference type="SUPFAM" id="SSF52374">
    <property type="entry name" value="Nucleotidylyl transferase"/>
    <property type="match status" value="1"/>
</dbReference>
<dbReference type="Proteomes" id="UP000293345">
    <property type="component" value="Unassembled WGS sequence"/>
</dbReference>
<dbReference type="EC" id="6.1.1.10" evidence="7"/>
<dbReference type="InterPro" id="IPR023457">
    <property type="entry name" value="Met-tRNA_synth_2"/>
</dbReference>
<organism evidence="11 12">
    <name type="scientific">Senegalimassilia faecalis</name>
    <dbReference type="NCBI Taxonomy" id="2509433"/>
    <lineage>
        <taxon>Bacteria</taxon>
        <taxon>Bacillati</taxon>
        <taxon>Actinomycetota</taxon>
        <taxon>Coriobacteriia</taxon>
        <taxon>Coriobacteriales</taxon>
        <taxon>Coriobacteriaceae</taxon>
        <taxon>Senegalimassilia</taxon>
    </lineage>
</organism>
<keyword evidence="5 7" id="KW-0648">Protein biosynthesis</keyword>
<evidence type="ECO:0000256" key="1">
    <source>
        <dbReference type="ARBA" id="ARBA00003314"/>
    </source>
</evidence>
<evidence type="ECO:0000256" key="7">
    <source>
        <dbReference type="HAMAP-Rule" id="MF_01228"/>
    </source>
</evidence>
<evidence type="ECO:0000256" key="8">
    <source>
        <dbReference type="RuleBase" id="RU363039"/>
    </source>
</evidence>
<reference evidence="11 12" key="1">
    <citation type="submission" date="2019-01" db="EMBL/GenBank/DDBJ databases">
        <title>Senegalimassilia sp. nov. KGMB04484 isolated human feces.</title>
        <authorList>
            <person name="Han K.-I."/>
            <person name="Kim J.-S."/>
            <person name="Lee K.C."/>
            <person name="Suh M.K."/>
            <person name="Eom M.K."/>
            <person name="Lee J.H."/>
            <person name="Park S.-H."/>
            <person name="Kang S.W."/>
            <person name="Park J.-E."/>
            <person name="Oh B.S."/>
            <person name="Yu S.Y."/>
            <person name="Choi S.-H."/>
            <person name="Lee D.H."/>
            <person name="Yoon H."/>
            <person name="Kim B.-Y."/>
            <person name="Lee J.H."/>
            <person name="Lee J.-S."/>
        </authorList>
    </citation>
    <scope>NUCLEOTIDE SEQUENCE [LARGE SCALE GENOMIC DNA]</scope>
    <source>
        <strain evidence="11 12">KGMB04484</strain>
    </source>
</reference>
<comment type="caution">
    <text evidence="11">The sequence shown here is derived from an EMBL/GenBank/DDBJ whole genome shotgun (WGS) entry which is preliminary data.</text>
</comment>
<dbReference type="PRINTS" id="PR01041">
    <property type="entry name" value="TRNASYNTHMET"/>
</dbReference>
<dbReference type="PANTHER" id="PTHR43326">
    <property type="entry name" value="METHIONYL-TRNA SYNTHETASE"/>
    <property type="match status" value="1"/>
</dbReference>
<accession>A0A4Q2JWZ2</accession>
<comment type="function">
    <text evidence="1 7">Is required not only for elongation of protein synthesis but also for the initiation of all mRNA translation through initiator tRNA(fMet) aminoacylation.</text>
</comment>
<dbReference type="Gene3D" id="3.40.50.620">
    <property type="entry name" value="HUPs"/>
    <property type="match status" value="1"/>
</dbReference>
<dbReference type="CDD" id="cd00814">
    <property type="entry name" value="MetRS_core"/>
    <property type="match status" value="1"/>
</dbReference>
<comment type="subcellular location">
    <subcellularLocation>
        <location evidence="7">Cytoplasm</location>
    </subcellularLocation>
</comment>
<dbReference type="InterPro" id="IPR015413">
    <property type="entry name" value="Methionyl/Leucyl_tRNA_Synth"/>
</dbReference>
<feature type="binding site" evidence="7">
    <location>
        <position position="153"/>
    </location>
    <ligand>
        <name>Zn(2+)</name>
        <dbReference type="ChEBI" id="CHEBI:29105"/>
    </ligand>
</feature>
<keyword evidence="4 7" id="KW-0067">ATP-binding</keyword>
<dbReference type="InterPro" id="IPR014729">
    <property type="entry name" value="Rossmann-like_a/b/a_fold"/>
</dbReference>
<dbReference type="InterPro" id="IPR041872">
    <property type="entry name" value="Anticodon_Met"/>
</dbReference>
<dbReference type="HAMAP" id="MF_01228">
    <property type="entry name" value="Met_tRNA_synth_type2"/>
    <property type="match status" value="1"/>
</dbReference>
<feature type="binding site" evidence="7">
    <location>
        <position position="128"/>
    </location>
    <ligand>
        <name>Zn(2+)</name>
        <dbReference type="ChEBI" id="CHEBI:29105"/>
    </ligand>
</feature>
<feature type="domain" description="Methionyl/Leucyl tRNA synthetase" evidence="9">
    <location>
        <begin position="8"/>
        <end position="367"/>
    </location>
</feature>
<dbReference type="InterPro" id="IPR009080">
    <property type="entry name" value="tRNAsynth_Ia_anticodon-bd"/>
</dbReference>
<keyword evidence="12" id="KW-1185">Reference proteome</keyword>
<dbReference type="CDD" id="cd07957">
    <property type="entry name" value="Anticodon_Ia_Met"/>
    <property type="match status" value="1"/>
</dbReference>
<dbReference type="GO" id="GO:0005524">
    <property type="term" value="F:ATP binding"/>
    <property type="evidence" value="ECO:0007669"/>
    <property type="project" value="UniProtKB-UniRule"/>
</dbReference>
<comment type="caution">
    <text evidence="7">Lacks conserved residue(s) required for the propagation of feature annotation.</text>
</comment>
<dbReference type="InterPro" id="IPR014758">
    <property type="entry name" value="Met-tRNA_synth"/>
</dbReference>
<keyword evidence="6 7" id="KW-0030">Aminoacyl-tRNA synthetase</keyword>
<dbReference type="OrthoDB" id="9810191at2"/>
<keyword evidence="3 7" id="KW-0547">Nucleotide-binding</keyword>
<dbReference type="NCBIfam" id="NF008900">
    <property type="entry name" value="PRK12267.1"/>
    <property type="match status" value="1"/>
</dbReference>
<evidence type="ECO:0000313" key="11">
    <source>
        <dbReference type="EMBL" id="RXZ53565.1"/>
    </source>
</evidence>
<keyword evidence="2 7" id="KW-0436">Ligase</keyword>
<evidence type="ECO:0000313" key="12">
    <source>
        <dbReference type="Proteomes" id="UP000293345"/>
    </source>
</evidence>
<dbReference type="NCBIfam" id="TIGR00398">
    <property type="entry name" value="metG"/>
    <property type="match status" value="1"/>
</dbReference>
<feature type="short sequence motif" description="'KMSKS' region" evidence="7">
    <location>
        <begin position="304"/>
        <end position="308"/>
    </location>
</feature>
<evidence type="ECO:0000259" key="9">
    <source>
        <dbReference type="Pfam" id="PF09334"/>
    </source>
</evidence>
<dbReference type="SUPFAM" id="SSF47323">
    <property type="entry name" value="Anticodon-binding domain of a subclass of class I aminoacyl-tRNA synthetases"/>
    <property type="match status" value="1"/>
</dbReference>
<comment type="subunit">
    <text evidence="7">Monomer.</text>
</comment>
<dbReference type="Pfam" id="PF09334">
    <property type="entry name" value="tRNA-synt_1g"/>
    <property type="match status" value="1"/>
</dbReference>
<dbReference type="Gene3D" id="2.170.220.10">
    <property type="match status" value="1"/>
</dbReference>
<evidence type="ECO:0000259" key="10">
    <source>
        <dbReference type="Pfam" id="PF19303"/>
    </source>
</evidence>
<dbReference type="GO" id="GO:0006431">
    <property type="term" value="P:methionyl-tRNA aminoacylation"/>
    <property type="evidence" value="ECO:0007669"/>
    <property type="project" value="UniProtKB-UniRule"/>
</dbReference>
<evidence type="ECO:0000256" key="3">
    <source>
        <dbReference type="ARBA" id="ARBA00022741"/>
    </source>
</evidence>
<keyword evidence="7" id="KW-0963">Cytoplasm</keyword>